<feature type="domain" description="Transposase Tc1-like" evidence="1">
    <location>
        <begin position="64"/>
        <end position="123"/>
    </location>
</feature>
<comment type="caution">
    <text evidence="2">The sequence shown here is derived from an EMBL/GenBank/DDBJ whole genome shotgun (WGS) entry which is preliminary data.</text>
</comment>
<evidence type="ECO:0000313" key="3">
    <source>
        <dbReference type="Proteomes" id="UP000615446"/>
    </source>
</evidence>
<dbReference type="EMBL" id="BLAL01000062">
    <property type="protein sequence ID" value="GES82708.1"/>
    <property type="molecule type" value="Genomic_DNA"/>
</dbReference>
<dbReference type="OrthoDB" id="2385703at2759"/>
<dbReference type="GO" id="GO:0015074">
    <property type="term" value="P:DNA integration"/>
    <property type="evidence" value="ECO:0007669"/>
    <property type="project" value="InterPro"/>
</dbReference>
<dbReference type="Pfam" id="PF01498">
    <property type="entry name" value="HTH_Tnp_Tc3_2"/>
    <property type="match status" value="1"/>
</dbReference>
<accession>A0A8H3LBH9</accession>
<name>A0A8H3LBH9_9GLOM</name>
<protein>
    <submittedName>
        <fullName evidence="2">ATP-dependent 6-phosphofructokinase</fullName>
    </submittedName>
</protein>
<dbReference type="GO" id="GO:0003677">
    <property type="term" value="F:DNA binding"/>
    <property type="evidence" value="ECO:0007669"/>
    <property type="project" value="InterPro"/>
</dbReference>
<gene>
    <name evidence="2" type="ORF">RCL2_000989700</name>
</gene>
<reference evidence="2" key="1">
    <citation type="submission" date="2019-10" db="EMBL/GenBank/DDBJ databases">
        <title>Conservation and host-specific expression of non-tandemly repeated heterogenous ribosome RNA gene in arbuscular mycorrhizal fungi.</title>
        <authorList>
            <person name="Maeda T."/>
            <person name="Kobayashi Y."/>
            <person name="Nakagawa T."/>
            <person name="Ezawa T."/>
            <person name="Yamaguchi K."/>
            <person name="Bino T."/>
            <person name="Nishimoto Y."/>
            <person name="Shigenobu S."/>
            <person name="Kawaguchi M."/>
        </authorList>
    </citation>
    <scope>NUCLEOTIDE SEQUENCE</scope>
    <source>
        <strain evidence="2">HR1</strain>
    </source>
</reference>
<dbReference type="InterPro" id="IPR036397">
    <property type="entry name" value="RNaseH_sf"/>
</dbReference>
<dbReference type="Proteomes" id="UP000615446">
    <property type="component" value="Unassembled WGS sequence"/>
</dbReference>
<dbReference type="InterPro" id="IPR002492">
    <property type="entry name" value="Transposase_Tc1-like"/>
</dbReference>
<sequence length="195" mass="22546">MMIERDFASKEIAAKIGCESHTTILMLKKKYEETENVENKKRSGQSRTLNERYEHTIIRRLANGKCSTAILLTKSLQVNENIEVSADTVCRILRRNSLVSRVKHKKPLLSKKHRVKQLNFAKRSDRRQYCWKKSGEPLKNAHVKPTVKFGRGSVFVWGVSLLVNEMALETCTKLIETMPERIQDVINAKSGYTRW</sequence>
<keyword evidence="2" id="KW-0808">Transferase</keyword>
<dbReference type="SUPFAM" id="SSF46689">
    <property type="entry name" value="Homeodomain-like"/>
    <property type="match status" value="1"/>
</dbReference>
<dbReference type="AlphaFoldDB" id="A0A8H3LBH9"/>
<proteinExistence type="predicted"/>
<dbReference type="InterPro" id="IPR009057">
    <property type="entry name" value="Homeodomain-like_sf"/>
</dbReference>
<evidence type="ECO:0000313" key="2">
    <source>
        <dbReference type="EMBL" id="GES82708.1"/>
    </source>
</evidence>
<organism evidence="2 3">
    <name type="scientific">Rhizophagus clarus</name>
    <dbReference type="NCBI Taxonomy" id="94130"/>
    <lineage>
        <taxon>Eukaryota</taxon>
        <taxon>Fungi</taxon>
        <taxon>Fungi incertae sedis</taxon>
        <taxon>Mucoromycota</taxon>
        <taxon>Glomeromycotina</taxon>
        <taxon>Glomeromycetes</taxon>
        <taxon>Glomerales</taxon>
        <taxon>Glomeraceae</taxon>
        <taxon>Rhizophagus</taxon>
    </lineage>
</organism>
<dbReference type="GO" id="GO:0016301">
    <property type="term" value="F:kinase activity"/>
    <property type="evidence" value="ECO:0007669"/>
    <property type="project" value="UniProtKB-KW"/>
</dbReference>
<evidence type="ECO:0000259" key="1">
    <source>
        <dbReference type="Pfam" id="PF01498"/>
    </source>
</evidence>
<keyword evidence="2" id="KW-0418">Kinase</keyword>
<dbReference type="Gene3D" id="3.30.420.10">
    <property type="entry name" value="Ribonuclease H-like superfamily/Ribonuclease H"/>
    <property type="match status" value="1"/>
</dbReference>
<dbReference type="GO" id="GO:0006313">
    <property type="term" value="P:DNA transposition"/>
    <property type="evidence" value="ECO:0007669"/>
    <property type="project" value="InterPro"/>
</dbReference>